<reference evidence="3 4" key="1">
    <citation type="journal article" date="2019" name="Int. J. Syst. Evol. Microbiol.">
        <title>The Global Catalogue of Microorganisms (GCM) 10K type strain sequencing project: providing services to taxonomists for standard genome sequencing and annotation.</title>
        <authorList>
            <consortium name="The Broad Institute Genomics Platform"/>
            <consortium name="The Broad Institute Genome Sequencing Center for Infectious Disease"/>
            <person name="Wu L."/>
            <person name="Ma J."/>
        </authorList>
    </citation>
    <scope>NUCLEOTIDE SEQUENCE [LARGE SCALE GENOMIC DNA]</scope>
    <source>
        <strain evidence="3 4">JCM 5067</strain>
    </source>
</reference>
<evidence type="ECO:0000313" key="3">
    <source>
        <dbReference type="EMBL" id="GAA0585749.1"/>
    </source>
</evidence>
<evidence type="ECO:0000259" key="2">
    <source>
        <dbReference type="SMART" id="SM00923"/>
    </source>
</evidence>
<organism evidence="3 4">
    <name type="scientific">Streptomyces crystallinus</name>
    <dbReference type="NCBI Taxonomy" id="68191"/>
    <lineage>
        <taxon>Bacteria</taxon>
        <taxon>Bacillati</taxon>
        <taxon>Actinomycetota</taxon>
        <taxon>Actinomycetes</taxon>
        <taxon>Kitasatosporales</taxon>
        <taxon>Streptomycetaceae</taxon>
        <taxon>Streptomyces</taxon>
    </lineage>
</organism>
<keyword evidence="4" id="KW-1185">Reference proteome</keyword>
<comment type="caution">
    <text evidence="3">The sequence shown here is derived from an EMBL/GenBank/DDBJ whole genome shotgun (WGS) entry which is preliminary data.</text>
</comment>
<evidence type="ECO:0000313" key="4">
    <source>
        <dbReference type="Proteomes" id="UP001500668"/>
    </source>
</evidence>
<protein>
    <recommendedName>
        <fullName evidence="2">MbtH-like domain-containing protein</fullName>
    </recommendedName>
</protein>
<feature type="compositionally biased region" description="Basic residues" evidence="1">
    <location>
        <begin position="1"/>
        <end position="10"/>
    </location>
</feature>
<feature type="domain" description="MbtH-like" evidence="2">
    <location>
        <begin position="22"/>
        <end position="75"/>
    </location>
</feature>
<dbReference type="InterPro" id="IPR037407">
    <property type="entry name" value="MLP_fam"/>
</dbReference>
<dbReference type="SMART" id="SM00923">
    <property type="entry name" value="MbtH"/>
    <property type="match status" value="1"/>
</dbReference>
<dbReference type="InterPro" id="IPR005153">
    <property type="entry name" value="MbtH-like_dom"/>
</dbReference>
<dbReference type="PANTHER" id="PTHR38444:SF1">
    <property type="entry name" value="ENTEROBACTIN BIOSYNTHESIS PROTEIN YBDZ"/>
    <property type="match status" value="1"/>
</dbReference>
<evidence type="ECO:0000256" key="1">
    <source>
        <dbReference type="SAM" id="MobiDB-lite"/>
    </source>
</evidence>
<feature type="region of interest" description="Disordered" evidence="1">
    <location>
        <begin position="1"/>
        <end position="30"/>
    </location>
</feature>
<dbReference type="PANTHER" id="PTHR38444">
    <property type="entry name" value="ENTEROBACTIN BIOSYNTHESIS PROTEIN YBDZ"/>
    <property type="match status" value="1"/>
</dbReference>
<accession>A0ABN1F9F3</accession>
<dbReference type="Gene3D" id="3.90.820.10">
    <property type="entry name" value="Structural Genomics, Unknown Function 30-nov-00 1gh9 Mol_id"/>
    <property type="match status" value="1"/>
</dbReference>
<name>A0ABN1F9F3_9ACTN</name>
<proteinExistence type="predicted"/>
<dbReference type="InterPro" id="IPR038020">
    <property type="entry name" value="MbtH-like_sf"/>
</dbReference>
<dbReference type="Proteomes" id="UP001500668">
    <property type="component" value="Unassembled WGS sequence"/>
</dbReference>
<sequence>MTTRTPRRTRGGAATKGSTVSSPFEARGEDEPSHLVLVNAAGEHSLWPAFAAVPAGWEATGPAASHGACLARLARASRTPSSATP</sequence>
<dbReference type="SUPFAM" id="SSF160582">
    <property type="entry name" value="MbtH-like"/>
    <property type="match status" value="1"/>
</dbReference>
<dbReference type="EMBL" id="BAAACA010000006">
    <property type="protein sequence ID" value="GAA0585749.1"/>
    <property type="molecule type" value="Genomic_DNA"/>
</dbReference>
<dbReference type="Pfam" id="PF03621">
    <property type="entry name" value="MbtH"/>
    <property type="match status" value="1"/>
</dbReference>
<gene>
    <name evidence="3" type="ORF">GCM10010394_13400</name>
</gene>